<protein>
    <recommendedName>
        <fullName evidence="4">OTU domain-containing protein</fullName>
    </recommendedName>
</protein>
<comment type="caution">
    <text evidence="2">The sequence shown here is derived from an EMBL/GenBank/DDBJ whole genome shotgun (WGS) entry which is preliminary data.</text>
</comment>
<keyword evidence="3" id="KW-1185">Reference proteome</keyword>
<dbReference type="Proteomes" id="UP000663879">
    <property type="component" value="Unassembled WGS sequence"/>
</dbReference>
<gene>
    <name evidence="2" type="ORF">OXX778_LOCUS4940</name>
</gene>
<feature type="transmembrane region" description="Helical" evidence="1">
    <location>
        <begin position="438"/>
        <end position="456"/>
    </location>
</feature>
<evidence type="ECO:0000313" key="2">
    <source>
        <dbReference type="EMBL" id="CAF0770799.1"/>
    </source>
</evidence>
<keyword evidence="1" id="KW-1133">Transmembrane helix</keyword>
<keyword evidence="1" id="KW-0812">Transmembrane</keyword>
<evidence type="ECO:0000256" key="1">
    <source>
        <dbReference type="SAM" id="Phobius"/>
    </source>
</evidence>
<reference evidence="2" key="1">
    <citation type="submission" date="2021-02" db="EMBL/GenBank/DDBJ databases">
        <authorList>
            <person name="Nowell W R."/>
        </authorList>
    </citation>
    <scope>NUCLEOTIDE SEQUENCE</scope>
    <source>
        <strain evidence="2">Ploen Becks lab</strain>
    </source>
</reference>
<proteinExistence type="predicted"/>
<organism evidence="2 3">
    <name type="scientific">Brachionus calyciflorus</name>
    <dbReference type="NCBI Taxonomy" id="104777"/>
    <lineage>
        <taxon>Eukaryota</taxon>
        <taxon>Metazoa</taxon>
        <taxon>Spiralia</taxon>
        <taxon>Gnathifera</taxon>
        <taxon>Rotifera</taxon>
        <taxon>Eurotatoria</taxon>
        <taxon>Monogononta</taxon>
        <taxon>Pseudotrocha</taxon>
        <taxon>Ploima</taxon>
        <taxon>Brachionidae</taxon>
        <taxon>Brachionus</taxon>
    </lineage>
</organism>
<dbReference type="EMBL" id="CAJNOC010000515">
    <property type="protein sequence ID" value="CAF0770799.1"/>
    <property type="molecule type" value="Genomic_DNA"/>
</dbReference>
<name>A0A813QQ93_9BILA</name>
<dbReference type="AlphaFoldDB" id="A0A813QQ93"/>
<evidence type="ECO:0000313" key="3">
    <source>
        <dbReference type="Proteomes" id="UP000663879"/>
    </source>
</evidence>
<sequence>MLNLDASRFTKQNFESFYNSSQNYTPIIYDGYNMYLTHVPKDGWCLLHSLQTSFFLNYNELLEIEDILLRLVNTLKENCMEDCVPLNFIAADNDNDNEIFSSNESVNELLKYHLIKYINEKCYHSFILDYLPQVLADIFECQITIFSLNQDNYIMNLSKSKGKKNSDKREIFILYSLEQKHFMPICSQKLTTDLYFQLESSRIVKKFNILTHCKKDKFYQKTAFLYEQNRKMLKLKPQVTFINLKTDMESFNSEDLCDIKADQASVLNEFEKSFNGHSILDERYERIFNANQEQLENFLKKVTLFNCETERIEKFVKDFKEQFKCPDDLCTFLEVVLRICSIKGMYARLELVYVHSKQDLINETYLISVPNFGVLVDEAPTKFKIVIYKKSDDDILFKCLNSLEEVLGIGWHEAKIGPIVFGTDIFKFFKPFSGDINSFYYLFAFIILLLFVPLVLSK</sequence>
<accession>A0A813QQ93</accession>
<keyword evidence="1" id="KW-0472">Membrane</keyword>
<evidence type="ECO:0008006" key="4">
    <source>
        <dbReference type="Google" id="ProtNLM"/>
    </source>
</evidence>